<proteinExistence type="inferred from homology"/>
<dbReference type="GO" id="GO:0000428">
    <property type="term" value="C:DNA-directed RNA polymerase complex"/>
    <property type="evidence" value="ECO:0007669"/>
    <property type="project" value="UniProtKB-KW"/>
</dbReference>
<dbReference type="Proteomes" id="UP000092952">
    <property type="component" value="Chromosome"/>
</dbReference>
<dbReference type="PROSITE" id="PS50044">
    <property type="entry name" value="SIGMA54_3"/>
    <property type="match status" value="1"/>
</dbReference>
<dbReference type="GO" id="GO:0016987">
    <property type="term" value="F:sigma factor activity"/>
    <property type="evidence" value="ECO:0007669"/>
    <property type="project" value="UniProtKB-KW"/>
</dbReference>
<keyword evidence="7 10" id="KW-0731">Sigma factor</keyword>
<dbReference type="InParanoid" id="A0A1B1YVP3"/>
<evidence type="ECO:0000256" key="1">
    <source>
        <dbReference type="ARBA" id="ARBA00008798"/>
    </source>
</evidence>
<dbReference type="GO" id="GO:0016779">
    <property type="term" value="F:nucleotidyltransferase activity"/>
    <property type="evidence" value="ECO:0007669"/>
    <property type="project" value="UniProtKB-KW"/>
</dbReference>
<comment type="function">
    <text evidence="10">Sigma factors are initiation factors that promote the attachment of RNA polymerase to specific initiation sites and are then released.</text>
</comment>
<dbReference type="Gene3D" id="1.10.10.1330">
    <property type="entry name" value="RNA polymerase sigma-54 factor, core-binding domain"/>
    <property type="match status" value="1"/>
</dbReference>
<dbReference type="InterPro" id="IPR007046">
    <property type="entry name" value="RNA_pol_sigma_54_core-bd"/>
</dbReference>
<sequence>MKQGLELGVSQHLALTPQLQQAIRLLQLSTLDLQLEIREALDANPLLEADEETAELAEEPQLPVMPEQPERALEFDGDNEIPQELAVDGNWEDTFIDLGAGSGANSRDEDDGGDFTAVSSKAETLYDHLLWQLDLTPFSPDDRAIAELILDAIRADGYLGQTVAELCLTASEGRSEPVDETELLSVLRRIQHFDPAGVGARDLAECLRLQVEQLEGLDAQLREAALSVLEYIALLGEHDYKALQRATGLPAETVDQAVHLIQALNPRPGTSLDADEPEYIVPDVLVRKINGVWQVELNPAIAPKLRINQTYAGMIRRRDSGAENEYLKNRLQEARWFINSLKSRNDTLLRVARAIVQRQVGFFEEGPHAMVPLVLQDIADELGLHQSTISRATNRKYMHAPRAIYELKFFFSSHVSTSDGGSASATAIRARIRDLITAETPGNPLSDNDLAEQLQKAGINVARRTVAKYREGMGIASTTERRKAARRKS</sequence>
<keyword evidence="5 10" id="KW-0548">Nucleotidyltransferase</keyword>
<comment type="similarity">
    <text evidence="1 10">Belongs to the sigma-54 factor family.</text>
</comment>
<dbReference type="Pfam" id="PF04552">
    <property type="entry name" value="Sigma54_DBD"/>
    <property type="match status" value="1"/>
</dbReference>
<evidence type="ECO:0000256" key="5">
    <source>
        <dbReference type="ARBA" id="ARBA00022695"/>
    </source>
</evidence>
<name>A0A1B1YVP3_9GAMM</name>
<keyword evidence="8 10" id="KW-0238">DNA-binding</keyword>
<dbReference type="RefSeq" id="WP_068805957.1">
    <property type="nucleotide sequence ID" value="NZ_CP014671.1"/>
</dbReference>
<feature type="domain" description="RNA polymerase sigma factor 54 DNA-binding" evidence="11">
    <location>
        <begin position="325"/>
        <end position="483"/>
    </location>
</feature>
<dbReference type="GO" id="GO:0003677">
    <property type="term" value="F:DNA binding"/>
    <property type="evidence" value="ECO:0007669"/>
    <property type="project" value="UniProtKB-KW"/>
</dbReference>
<organism evidence="13 14">
    <name type="scientific">Immundisolibacter cernigliae</name>
    <dbReference type="NCBI Taxonomy" id="1810504"/>
    <lineage>
        <taxon>Bacteria</taxon>
        <taxon>Pseudomonadati</taxon>
        <taxon>Pseudomonadota</taxon>
        <taxon>Gammaproteobacteria</taxon>
        <taxon>Immundisolibacterales</taxon>
        <taxon>Immundisolibacteraceae</taxon>
        <taxon>Immundisolibacter</taxon>
    </lineage>
</organism>
<gene>
    <name evidence="13" type="ORF">PG2T_12320</name>
</gene>
<dbReference type="PROSITE" id="PS00718">
    <property type="entry name" value="SIGMA54_2"/>
    <property type="match status" value="1"/>
</dbReference>
<dbReference type="InterPro" id="IPR038709">
    <property type="entry name" value="RpoN_core-bd_sf"/>
</dbReference>
<keyword evidence="3 10" id="KW-0240">DNA-directed RNA polymerase</keyword>
<dbReference type="KEGG" id="gbi:PG2T_12320"/>
<dbReference type="PROSITE" id="PS00717">
    <property type="entry name" value="SIGMA54_1"/>
    <property type="match status" value="1"/>
</dbReference>
<keyword evidence="14" id="KW-1185">Reference proteome</keyword>
<evidence type="ECO:0000259" key="11">
    <source>
        <dbReference type="Pfam" id="PF04552"/>
    </source>
</evidence>
<evidence type="ECO:0000256" key="6">
    <source>
        <dbReference type="ARBA" id="ARBA00023015"/>
    </source>
</evidence>
<dbReference type="NCBIfam" id="TIGR02395">
    <property type="entry name" value="rpoN_sigma"/>
    <property type="match status" value="1"/>
</dbReference>
<feature type="domain" description="RNA polymerase sigma factor 54 core-binding" evidence="12">
    <location>
        <begin position="115"/>
        <end position="311"/>
    </location>
</feature>
<evidence type="ECO:0000256" key="10">
    <source>
        <dbReference type="PIRNR" id="PIRNR000774"/>
    </source>
</evidence>
<dbReference type="STRING" id="1810504.PG2T_12320"/>
<evidence type="ECO:0000256" key="8">
    <source>
        <dbReference type="ARBA" id="ARBA00023125"/>
    </source>
</evidence>
<keyword evidence="6 10" id="KW-0805">Transcription regulation</keyword>
<dbReference type="FunCoup" id="A0A1B1YVP3">
    <property type="interactions" value="216"/>
</dbReference>
<dbReference type="PANTHER" id="PTHR32248">
    <property type="entry name" value="RNA POLYMERASE SIGMA-54 FACTOR"/>
    <property type="match status" value="1"/>
</dbReference>
<evidence type="ECO:0000256" key="2">
    <source>
        <dbReference type="ARBA" id="ARBA00019942"/>
    </source>
</evidence>
<keyword evidence="4 10" id="KW-0808">Transferase</keyword>
<dbReference type="EMBL" id="CP014671">
    <property type="protein sequence ID" value="ANX04875.1"/>
    <property type="molecule type" value="Genomic_DNA"/>
</dbReference>
<evidence type="ECO:0000256" key="9">
    <source>
        <dbReference type="ARBA" id="ARBA00023163"/>
    </source>
</evidence>
<evidence type="ECO:0000256" key="3">
    <source>
        <dbReference type="ARBA" id="ARBA00022478"/>
    </source>
</evidence>
<evidence type="ECO:0000313" key="14">
    <source>
        <dbReference type="Proteomes" id="UP000092952"/>
    </source>
</evidence>
<accession>A0A1B1YVP3</accession>
<dbReference type="Pfam" id="PF04963">
    <property type="entry name" value="Sigma54_CBD"/>
    <property type="match status" value="1"/>
</dbReference>
<dbReference type="NCBIfam" id="NF009118">
    <property type="entry name" value="PRK12469.1"/>
    <property type="match status" value="1"/>
</dbReference>
<evidence type="ECO:0000259" key="12">
    <source>
        <dbReference type="Pfam" id="PF04963"/>
    </source>
</evidence>
<protein>
    <recommendedName>
        <fullName evidence="2 10">RNA polymerase sigma-54 factor</fullName>
    </recommendedName>
</protein>
<dbReference type="OrthoDB" id="9814402at2"/>
<evidence type="ECO:0000313" key="13">
    <source>
        <dbReference type="EMBL" id="ANX04875.1"/>
    </source>
</evidence>
<dbReference type="Pfam" id="PF00309">
    <property type="entry name" value="Sigma54_AID"/>
    <property type="match status" value="1"/>
</dbReference>
<dbReference type="PANTHER" id="PTHR32248:SF4">
    <property type="entry name" value="RNA POLYMERASE SIGMA-54 FACTOR"/>
    <property type="match status" value="1"/>
</dbReference>
<evidence type="ECO:0000256" key="4">
    <source>
        <dbReference type="ARBA" id="ARBA00022679"/>
    </source>
</evidence>
<dbReference type="InterPro" id="IPR007634">
    <property type="entry name" value="RNA_pol_sigma_54_DNA-bd"/>
</dbReference>
<dbReference type="AlphaFoldDB" id="A0A1B1YVP3"/>
<dbReference type="Gene3D" id="1.10.10.60">
    <property type="entry name" value="Homeodomain-like"/>
    <property type="match status" value="1"/>
</dbReference>
<dbReference type="InterPro" id="IPR000394">
    <property type="entry name" value="RNA_pol_sigma_54"/>
</dbReference>
<dbReference type="NCBIfam" id="NF004595">
    <property type="entry name" value="PRK05932.1-2"/>
    <property type="match status" value="1"/>
</dbReference>
<dbReference type="GO" id="GO:0006352">
    <property type="term" value="P:DNA-templated transcription initiation"/>
    <property type="evidence" value="ECO:0007669"/>
    <property type="project" value="InterPro"/>
</dbReference>
<dbReference type="GO" id="GO:0001216">
    <property type="term" value="F:DNA-binding transcription activator activity"/>
    <property type="evidence" value="ECO:0007669"/>
    <property type="project" value="InterPro"/>
</dbReference>
<dbReference type="PRINTS" id="PR00045">
    <property type="entry name" value="SIGMA54FCT"/>
</dbReference>
<dbReference type="PIRSF" id="PIRSF000774">
    <property type="entry name" value="RpoN"/>
    <property type="match status" value="1"/>
</dbReference>
<evidence type="ECO:0000256" key="7">
    <source>
        <dbReference type="ARBA" id="ARBA00023082"/>
    </source>
</evidence>
<reference evidence="14" key="1">
    <citation type="submission" date="2016-03" db="EMBL/GenBank/DDBJ databases">
        <title>Complete genome sequence of Solimmundus cernigliae, representing a novel lineage of polycyclic aromatic hydrocarbon degraders within the Gammaproteobacteria.</title>
        <authorList>
            <person name="Singleton D.R."/>
            <person name="Dickey A.N."/>
            <person name="Scholl E.H."/>
            <person name="Wright F.A."/>
            <person name="Aitken M.D."/>
        </authorList>
    </citation>
    <scope>NUCLEOTIDE SEQUENCE [LARGE SCALE GENOMIC DNA]</scope>
    <source>
        <strain evidence="14">TR3.2</strain>
    </source>
</reference>
<keyword evidence="9 10" id="KW-0804">Transcription</keyword>